<evidence type="ECO:0000313" key="1">
    <source>
        <dbReference type="EMBL" id="RAK02212.1"/>
    </source>
</evidence>
<dbReference type="EMBL" id="QLMC01000001">
    <property type="protein sequence ID" value="RAK02212.1"/>
    <property type="molecule type" value="Genomic_DNA"/>
</dbReference>
<name>A0A327X975_LARAB</name>
<gene>
    <name evidence="1" type="ORF">LX87_00332</name>
</gene>
<dbReference type="Proteomes" id="UP000248790">
    <property type="component" value="Unassembled WGS sequence"/>
</dbReference>
<protein>
    <recommendedName>
        <fullName evidence="3">Helix-turn-helix protein</fullName>
    </recommendedName>
</protein>
<organism evidence="1 2">
    <name type="scientific">Larkinella arboricola</name>
    <dbReference type="NCBI Taxonomy" id="643671"/>
    <lineage>
        <taxon>Bacteria</taxon>
        <taxon>Pseudomonadati</taxon>
        <taxon>Bacteroidota</taxon>
        <taxon>Cytophagia</taxon>
        <taxon>Cytophagales</taxon>
        <taxon>Spirosomataceae</taxon>
        <taxon>Larkinella</taxon>
    </lineage>
</organism>
<accession>A0A327X975</accession>
<sequence>MAKHHIPVTTWQDLYLSRREVISLLNISRLELWNKTRRGEMQSYRLGGCIYYKKFDIEKLAEGCKLV</sequence>
<dbReference type="AlphaFoldDB" id="A0A327X975"/>
<evidence type="ECO:0008006" key="3">
    <source>
        <dbReference type="Google" id="ProtNLM"/>
    </source>
</evidence>
<proteinExistence type="predicted"/>
<comment type="caution">
    <text evidence="1">The sequence shown here is derived from an EMBL/GenBank/DDBJ whole genome shotgun (WGS) entry which is preliminary data.</text>
</comment>
<dbReference type="OrthoDB" id="1524679at2"/>
<keyword evidence="2" id="KW-1185">Reference proteome</keyword>
<evidence type="ECO:0000313" key="2">
    <source>
        <dbReference type="Proteomes" id="UP000248790"/>
    </source>
</evidence>
<reference evidence="1 2" key="1">
    <citation type="submission" date="2018-06" db="EMBL/GenBank/DDBJ databases">
        <title>Genomic Encyclopedia of Archaeal and Bacterial Type Strains, Phase II (KMG-II): from individual species to whole genera.</title>
        <authorList>
            <person name="Goeker M."/>
        </authorList>
    </citation>
    <scope>NUCLEOTIDE SEQUENCE [LARGE SCALE GENOMIC DNA]</scope>
    <source>
        <strain evidence="1 2">DSM 21851</strain>
    </source>
</reference>